<dbReference type="AlphaFoldDB" id="A0AAQ3WBF1"/>
<keyword evidence="3" id="KW-1185">Reference proteome</keyword>
<accession>A0AAQ3WBF1</accession>
<gene>
    <name evidence="2" type="ORF">A5821_001297</name>
</gene>
<feature type="region of interest" description="Disordered" evidence="1">
    <location>
        <begin position="180"/>
        <end position="200"/>
    </location>
</feature>
<name>A0AAQ3WBF1_9ENTE</name>
<sequence>MSQMVFTKSIEIPNMIQIGSTGRNSGKTMIAKQLITENHQRFAIYGLKIITISGARGKCQRGEAGCGICTSIDEGYELIEESNSGGAKDTMQLLKAGCKKVYLLKVFHDHLLEGFLTFLQFVPRDTLIVCESNSIREVVKPGLFVMMNNQKSIKKSAAKVIGFADIILENPKLPNRFKPINTTNGVRFSRKKKEDRREKV</sequence>
<evidence type="ECO:0000313" key="3">
    <source>
        <dbReference type="Proteomes" id="UP000194948"/>
    </source>
</evidence>
<reference evidence="2" key="2">
    <citation type="submission" date="2024-03" db="EMBL/GenBank/DDBJ databases">
        <title>The Genome Sequence of Enterococcus sp. DIV0205d.</title>
        <authorList>
            <consortium name="The Broad Institute Genomics Platform"/>
            <consortium name="The Broad Institute Microbial Omics Core"/>
            <consortium name="The Broad Institute Genomic Center for Infectious Diseases"/>
            <person name="Earl A."/>
            <person name="Manson A."/>
            <person name="Gilmore M."/>
            <person name="Schwartman J."/>
            <person name="Shea T."/>
            <person name="Abouelleil A."/>
            <person name="Cao P."/>
            <person name="Chapman S."/>
            <person name="Cusick C."/>
            <person name="Young S."/>
            <person name="Neafsey D."/>
            <person name="Nusbaum C."/>
            <person name="Birren B."/>
        </authorList>
    </citation>
    <scope>NUCLEOTIDE SEQUENCE</scope>
    <source>
        <strain evidence="2">7F3_DIV0205</strain>
    </source>
</reference>
<evidence type="ECO:0000256" key="1">
    <source>
        <dbReference type="SAM" id="MobiDB-lite"/>
    </source>
</evidence>
<evidence type="ECO:0008006" key="4">
    <source>
        <dbReference type="Google" id="ProtNLM"/>
    </source>
</evidence>
<protein>
    <recommendedName>
        <fullName evidence="4">Molybdopterin-guanine dinucleotide biosynthesis protein B (MobB) domain-containing protein</fullName>
    </recommendedName>
</protein>
<reference evidence="2" key="1">
    <citation type="submission" date="2017-05" db="EMBL/GenBank/DDBJ databases">
        <authorList>
            <consortium name="The Broad Institute Genomics Platform"/>
            <consortium name="The Broad Institute Genomic Center for Infectious Diseases"/>
            <person name="Earl A."/>
            <person name="Manson A."/>
            <person name="Schwartman J."/>
            <person name="Gilmore M."/>
            <person name="Abouelleil A."/>
            <person name="Cao P."/>
            <person name="Chapman S."/>
            <person name="Cusick C."/>
            <person name="Shea T."/>
            <person name="Young S."/>
            <person name="Neafsey D."/>
            <person name="Nusbaum C."/>
            <person name="Birren B."/>
        </authorList>
    </citation>
    <scope>NUCLEOTIDE SEQUENCE</scope>
    <source>
        <strain evidence="2">7F3_DIV0205</strain>
    </source>
</reference>
<proteinExistence type="predicted"/>
<dbReference type="EMBL" id="CP147244">
    <property type="protein sequence ID" value="WYK00203.1"/>
    <property type="molecule type" value="Genomic_DNA"/>
</dbReference>
<dbReference type="Proteomes" id="UP000194948">
    <property type="component" value="Chromosome"/>
</dbReference>
<organism evidence="2 3">
    <name type="scientific">Candidatus Enterococcus palustris</name>
    <dbReference type="NCBI Taxonomy" id="1834189"/>
    <lineage>
        <taxon>Bacteria</taxon>
        <taxon>Bacillati</taxon>
        <taxon>Bacillota</taxon>
        <taxon>Bacilli</taxon>
        <taxon>Lactobacillales</taxon>
        <taxon>Enterococcaceae</taxon>
        <taxon>Enterococcus</taxon>
    </lineage>
</organism>
<evidence type="ECO:0000313" key="2">
    <source>
        <dbReference type="EMBL" id="WYK00203.1"/>
    </source>
</evidence>